<reference evidence="3" key="1">
    <citation type="submission" date="2022-11" db="EMBL/GenBank/DDBJ databases">
        <authorList>
            <person name="Petersen C."/>
        </authorList>
    </citation>
    <scope>NUCLEOTIDE SEQUENCE</scope>
    <source>
        <strain evidence="3">IBT 21917</strain>
    </source>
</reference>
<proteinExistence type="predicted"/>
<gene>
    <name evidence="3" type="ORF">N7492_004026</name>
</gene>
<feature type="transmembrane region" description="Helical" evidence="2">
    <location>
        <begin position="92"/>
        <end position="112"/>
    </location>
</feature>
<name>A0A9W9IP48_9EURO</name>
<comment type="caution">
    <text evidence="3">The sequence shown here is derived from an EMBL/GenBank/DDBJ whole genome shotgun (WGS) entry which is preliminary data.</text>
</comment>
<evidence type="ECO:0000313" key="3">
    <source>
        <dbReference type="EMBL" id="KAJ5180816.1"/>
    </source>
</evidence>
<reference evidence="3" key="2">
    <citation type="journal article" date="2023" name="IMA Fungus">
        <title>Comparative genomic study of the Penicillium genus elucidates a diverse pangenome and 15 lateral gene transfer events.</title>
        <authorList>
            <person name="Petersen C."/>
            <person name="Sorensen T."/>
            <person name="Nielsen M.R."/>
            <person name="Sondergaard T.E."/>
            <person name="Sorensen J.L."/>
            <person name="Fitzpatrick D.A."/>
            <person name="Frisvad J.C."/>
            <person name="Nielsen K.L."/>
        </authorList>
    </citation>
    <scope>NUCLEOTIDE SEQUENCE</scope>
    <source>
        <strain evidence="3">IBT 21917</strain>
    </source>
</reference>
<keyword evidence="2" id="KW-1133">Transmembrane helix</keyword>
<feature type="region of interest" description="Disordered" evidence="1">
    <location>
        <begin position="1"/>
        <end position="53"/>
    </location>
</feature>
<evidence type="ECO:0000256" key="1">
    <source>
        <dbReference type="SAM" id="MobiDB-lite"/>
    </source>
</evidence>
<organism evidence="3 4">
    <name type="scientific">Penicillium capsulatum</name>
    <dbReference type="NCBI Taxonomy" id="69766"/>
    <lineage>
        <taxon>Eukaryota</taxon>
        <taxon>Fungi</taxon>
        <taxon>Dikarya</taxon>
        <taxon>Ascomycota</taxon>
        <taxon>Pezizomycotina</taxon>
        <taxon>Eurotiomycetes</taxon>
        <taxon>Eurotiomycetidae</taxon>
        <taxon>Eurotiales</taxon>
        <taxon>Aspergillaceae</taxon>
        <taxon>Penicillium</taxon>
    </lineage>
</organism>
<protein>
    <submittedName>
        <fullName evidence="3">Uncharacterized protein</fullName>
    </submittedName>
</protein>
<keyword evidence="4" id="KW-1185">Reference proteome</keyword>
<keyword evidence="2" id="KW-0812">Transmembrane</keyword>
<dbReference type="Proteomes" id="UP001146351">
    <property type="component" value="Unassembled WGS sequence"/>
</dbReference>
<feature type="compositionally biased region" description="Basic and acidic residues" evidence="1">
    <location>
        <begin position="13"/>
        <end position="31"/>
    </location>
</feature>
<dbReference type="EMBL" id="JAPQKO010000002">
    <property type="protein sequence ID" value="KAJ5180816.1"/>
    <property type="molecule type" value="Genomic_DNA"/>
</dbReference>
<evidence type="ECO:0000256" key="2">
    <source>
        <dbReference type="SAM" id="Phobius"/>
    </source>
</evidence>
<accession>A0A9W9IP48</accession>
<keyword evidence="2" id="KW-0472">Membrane</keyword>
<dbReference type="AlphaFoldDB" id="A0A9W9IP48"/>
<evidence type="ECO:0000313" key="4">
    <source>
        <dbReference type="Proteomes" id="UP001146351"/>
    </source>
</evidence>
<sequence>MSLNERSVGFGRGDGRRGPETRRKRPAHDLDPAGPTNHTRIRPPPPCAPDSCGSRDGLHLGSALPCLPAIRPTPQAYPRAIVRYNRGEDWHLLWVALGTVIPLSLNLARFWIRLGGDLSSLLSRLRSQLVYPLPWFTSGLHFALQTTVHNPDSILHLGPLRPTGVQIHPTHPVLPRIGSWAIHFTRETP</sequence>